<keyword evidence="3" id="KW-0560">Oxidoreductase</keyword>
<gene>
    <name evidence="5" type="ORF">AB1Y20_014359</name>
</gene>
<dbReference type="PROSITE" id="PS00062">
    <property type="entry name" value="ALDOKETO_REDUCTASE_2"/>
    <property type="match status" value="1"/>
</dbReference>
<dbReference type="Proteomes" id="UP001515480">
    <property type="component" value="Unassembled WGS sequence"/>
</dbReference>
<sequence length="731" mass="80737">MPSTEVHSSLGERACAPANLLEARTRAECLSQRTPNMATGILGRVLQAPKYRKLYNTYPNVSHEHGLCLTSWRWPCWPVVPMTRGELDSAAENENACALGYGSELINLREQQRACPPIESPGALGMEPTVGSIRTHPAPTPTNTHPLGGFDLAVLDASAHLHASCPHWHLAPQREERLANQKYRELIASLAQLTSSMVHSSSQFMFNSTGPGVQHVFAFKDFNLLGVAWQDMHRRSPFKRPLHALAQQYILPLVSRLAYRGERAKVHSVVVSRNVHLAQEEVRTRAMLWHWDACQEDLVKVIVYLVKVASGKDGCMLAMVHNRTGTFYRMSPSKPWGRHISPPSVPRQWFEEVADAGYTSKCIVGGAGAMVIFNTNIIHRGSRPAPGRYRDGILFEIVPATSRSRRYLKAATEQYPSSTSASVLPQLPMRVGPGSSAQTIPRIGFGTANRRSASGPALIKSLTSFLQMGGRLIDTAVMYRNHKDIAVAIRQSAVPRSQLFIMSKLNTNTQKVGYITTRAGAIEQVEQTLADLELQYLDAMLIHLPWTLSKAEQVDVWRGLIAMQRASKVRMIGVSNFNAEQISQLTDATSVTPAINEIEYHPWVSAESHSLVRWCQNKGIIVVAYGSLGGNANKARGEAVSKVAKQHSVTSAQVLLRWALDVGVVVIPGATSEIHIKENLQTVALSWSLTSAERDMIEKSAKPKRFVRFKGLCDNSTSLLKESERGCTPKF</sequence>
<dbReference type="InterPro" id="IPR023210">
    <property type="entry name" value="NADP_OxRdtase_dom"/>
</dbReference>
<dbReference type="InterPro" id="IPR036812">
    <property type="entry name" value="NAD(P)_OxRdtase_dom_sf"/>
</dbReference>
<keyword evidence="6" id="KW-1185">Reference proteome</keyword>
<dbReference type="Pfam" id="PF00248">
    <property type="entry name" value="Aldo_ket_red"/>
    <property type="match status" value="1"/>
</dbReference>
<evidence type="ECO:0000259" key="4">
    <source>
        <dbReference type="Pfam" id="PF00248"/>
    </source>
</evidence>
<dbReference type="PRINTS" id="PR00069">
    <property type="entry name" value="ALDKETRDTASE"/>
</dbReference>
<dbReference type="InterPro" id="IPR020471">
    <property type="entry name" value="AKR"/>
</dbReference>
<accession>A0AB34IEZ6</accession>
<evidence type="ECO:0000256" key="2">
    <source>
        <dbReference type="ARBA" id="ARBA00022857"/>
    </source>
</evidence>
<comment type="caution">
    <text evidence="5">The sequence shown here is derived from an EMBL/GenBank/DDBJ whole genome shotgun (WGS) entry which is preliminary data.</text>
</comment>
<proteinExistence type="inferred from homology"/>
<dbReference type="PANTHER" id="PTHR43827:SF3">
    <property type="entry name" value="NADP-DEPENDENT OXIDOREDUCTASE DOMAIN-CONTAINING PROTEIN"/>
    <property type="match status" value="1"/>
</dbReference>
<keyword evidence="2" id="KW-0521">NADP</keyword>
<dbReference type="CDD" id="cd19071">
    <property type="entry name" value="AKR_AKR1-5-like"/>
    <property type="match status" value="1"/>
</dbReference>
<evidence type="ECO:0000256" key="3">
    <source>
        <dbReference type="ARBA" id="ARBA00023002"/>
    </source>
</evidence>
<evidence type="ECO:0000313" key="6">
    <source>
        <dbReference type="Proteomes" id="UP001515480"/>
    </source>
</evidence>
<feature type="domain" description="NADP-dependent oxidoreductase" evidence="4">
    <location>
        <begin position="442"/>
        <end position="699"/>
    </location>
</feature>
<evidence type="ECO:0000313" key="5">
    <source>
        <dbReference type="EMBL" id="KAL1496770.1"/>
    </source>
</evidence>
<comment type="similarity">
    <text evidence="1">Belongs to the aldo/keto reductase family.</text>
</comment>
<organism evidence="5 6">
    <name type="scientific">Prymnesium parvum</name>
    <name type="common">Toxic golden alga</name>
    <dbReference type="NCBI Taxonomy" id="97485"/>
    <lineage>
        <taxon>Eukaryota</taxon>
        <taxon>Haptista</taxon>
        <taxon>Haptophyta</taxon>
        <taxon>Prymnesiophyceae</taxon>
        <taxon>Prymnesiales</taxon>
        <taxon>Prymnesiaceae</taxon>
        <taxon>Prymnesium</taxon>
    </lineage>
</organism>
<protein>
    <recommendedName>
        <fullName evidence="4">NADP-dependent oxidoreductase domain-containing protein</fullName>
    </recommendedName>
</protein>
<dbReference type="GO" id="GO:0016616">
    <property type="term" value="F:oxidoreductase activity, acting on the CH-OH group of donors, NAD or NADP as acceptor"/>
    <property type="evidence" value="ECO:0007669"/>
    <property type="project" value="UniProtKB-ARBA"/>
</dbReference>
<dbReference type="AlphaFoldDB" id="A0AB34IEZ6"/>
<evidence type="ECO:0000256" key="1">
    <source>
        <dbReference type="ARBA" id="ARBA00007905"/>
    </source>
</evidence>
<dbReference type="InterPro" id="IPR018170">
    <property type="entry name" value="Aldo/ket_reductase_CS"/>
</dbReference>
<reference evidence="5 6" key="1">
    <citation type="journal article" date="2024" name="Science">
        <title>Giant polyketide synthase enzymes in the biosynthesis of giant marine polyether toxins.</title>
        <authorList>
            <person name="Fallon T.R."/>
            <person name="Shende V.V."/>
            <person name="Wierzbicki I.H."/>
            <person name="Pendleton A.L."/>
            <person name="Watervoot N.F."/>
            <person name="Auber R.P."/>
            <person name="Gonzalez D.J."/>
            <person name="Wisecaver J.H."/>
            <person name="Moore B.S."/>
        </authorList>
    </citation>
    <scope>NUCLEOTIDE SEQUENCE [LARGE SCALE GENOMIC DNA]</scope>
    <source>
        <strain evidence="5 6">12B1</strain>
    </source>
</reference>
<dbReference type="SUPFAM" id="SSF51197">
    <property type="entry name" value="Clavaminate synthase-like"/>
    <property type="match status" value="1"/>
</dbReference>
<dbReference type="SUPFAM" id="SSF51430">
    <property type="entry name" value="NAD(P)-linked oxidoreductase"/>
    <property type="match status" value="1"/>
</dbReference>
<dbReference type="PANTHER" id="PTHR43827">
    <property type="entry name" value="2,5-DIKETO-D-GLUCONIC ACID REDUCTASE"/>
    <property type="match status" value="1"/>
</dbReference>
<dbReference type="Gene3D" id="3.20.20.100">
    <property type="entry name" value="NADP-dependent oxidoreductase domain"/>
    <property type="match status" value="1"/>
</dbReference>
<name>A0AB34IEZ6_PRYPA</name>
<dbReference type="EMBL" id="JBGBPQ010000028">
    <property type="protein sequence ID" value="KAL1496770.1"/>
    <property type="molecule type" value="Genomic_DNA"/>
</dbReference>